<accession>A0AA41WLP1</accession>
<dbReference type="AlphaFoldDB" id="A0AA41WLP1"/>
<keyword evidence="2" id="KW-1185">Reference proteome</keyword>
<organism evidence="1 2">
    <name type="scientific">Ralstonia chuxiongensis</name>
    <dbReference type="NCBI Taxonomy" id="2957504"/>
    <lineage>
        <taxon>Bacteria</taxon>
        <taxon>Pseudomonadati</taxon>
        <taxon>Pseudomonadota</taxon>
        <taxon>Betaproteobacteria</taxon>
        <taxon>Burkholderiales</taxon>
        <taxon>Burkholderiaceae</taxon>
        <taxon>Ralstonia</taxon>
    </lineage>
</organism>
<reference evidence="2" key="1">
    <citation type="journal article" date="2023" name="Front. Microbiol.">
        <title>Ralstonia chuxiongensis sp. nov., Ralstonia mojiangensis sp. nov., and Ralstonia soli sp. nov., isolated from tobacco fields, are three novel species in the family Burkholderiaceae.</title>
        <authorList>
            <person name="Lu C.H."/>
            <person name="Zhang Y.Y."/>
            <person name="Jiang N."/>
            <person name="Chen W."/>
            <person name="Shao X."/>
            <person name="Zhao Z.M."/>
            <person name="Lu W.L."/>
            <person name="Hu X."/>
            <person name="Xi Y.X."/>
            <person name="Zou S.Y."/>
            <person name="Wei Q.J."/>
            <person name="Lin Z.L."/>
            <person name="Gong L."/>
            <person name="Gai X.T."/>
            <person name="Zhang L.Q."/>
            <person name="Li J.Y."/>
            <person name="Jin Y."/>
            <person name="Xia Z.Y."/>
        </authorList>
    </citation>
    <scope>NUCLEOTIDE SEQUENCE [LARGE SCALE GENOMIC DNA]</scope>
    <source>
        <strain evidence="2">21YRMH01-3</strain>
    </source>
</reference>
<dbReference type="RefSeq" id="WP_253534931.1">
    <property type="nucleotide sequence ID" value="NZ_CATYKT010000003.1"/>
</dbReference>
<evidence type="ECO:0000313" key="1">
    <source>
        <dbReference type="EMBL" id="MCP1171221.1"/>
    </source>
</evidence>
<gene>
    <name evidence="1" type="ORF">NKG59_02570</name>
</gene>
<proteinExistence type="predicted"/>
<dbReference type="EMBL" id="JAMYWC010000001">
    <property type="protein sequence ID" value="MCP1171221.1"/>
    <property type="molecule type" value="Genomic_DNA"/>
</dbReference>
<dbReference type="Proteomes" id="UP001162793">
    <property type="component" value="Unassembled WGS sequence"/>
</dbReference>
<sequence>MSIEDNLLYAQGALNGRDYLRRAQMNMKMQRQFIPETLRLEYQLRVQNKAVEYQAGFLDAIGAFMLTSLDGVTVDLYRWEVLSVLQRANKLK</sequence>
<protein>
    <submittedName>
        <fullName evidence="1">Uncharacterized protein</fullName>
    </submittedName>
</protein>
<evidence type="ECO:0000313" key="2">
    <source>
        <dbReference type="Proteomes" id="UP001162793"/>
    </source>
</evidence>
<name>A0AA41WLP1_9RALS</name>
<comment type="caution">
    <text evidence="1">The sequence shown here is derived from an EMBL/GenBank/DDBJ whole genome shotgun (WGS) entry which is preliminary data.</text>
</comment>